<dbReference type="OrthoDB" id="9847713at2"/>
<reference evidence="1 2" key="1">
    <citation type="submission" date="2019-06" db="EMBL/GenBank/DDBJ databases">
        <authorList>
            <person name="Rodrigo-Torres L."/>
            <person name="Arahal R. D."/>
            <person name="Lucena T."/>
        </authorList>
    </citation>
    <scope>NUCLEOTIDE SEQUENCE [LARGE SCALE GENOMIC DNA]</scope>
    <source>
        <strain evidence="1 2">SB0023/3</strain>
    </source>
</reference>
<dbReference type="Proteomes" id="UP000410984">
    <property type="component" value="Unassembled WGS sequence"/>
</dbReference>
<name>A0A509EBZ5_9HYPH</name>
<accession>A0A509EBZ5</accession>
<dbReference type="AlphaFoldDB" id="A0A509EBZ5"/>
<proteinExistence type="predicted"/>
<dbReference type="EMBL" id="CABFPH010000017">
    <property type="protein sequence ID" value="VUD71144.1"/>
    <property type="molecule type" value="Genomic_DNA"/>
</dbReference>
<protein>
    <submittedName>
        <fullName evidence="1">Uncharacterized protein</fullName>
    </submittedName>
</protein>
<organism evidence="1 2">
    <name type="scientific">Methylobacterium symbioticum</name>
    <dbReference type="NCBI Taxonomy" id="2584084"/>
    <lineage>
        <taxon>Bacteria</taxon>
        <taxon>Pseudomonadati</taxon>
        <taxon>Pseudomonadota</taxon>
        <taxon>Alphaproteobacteria</taxon>
        <taxon>Hyphomicrobiales</taxon>
        <taxon>Methylobacteriaceae</taxon>
        <taxon>Methylobacterium</taxon>
    </lineage>
</organism>
<gene>
    <name evidence="1" type="ORF">MET9862_01719</name>
</gene>
<keyword evidence="2" id="KW-1185">Reference proteome</keyword>
<evidence type="ECO:0000313" key="1">
    <source>
        <dbReference type="EMBL" id="VUD71144.1"/>
    </source>
</evidence>
<evidence type="ECO:0000313" key="2">
    <source>
        <dbReference type="Proteomes" id="UP000410984"/>
    </source>
</evidence>
<dbReference type="RefSeq" id="WP_142582615.1">
    <property type="nucleotide sequence ID" value="NZ_CABFPH010000017.1"/>
</dbReference>
<sequence length="72" mass="8312">MMTEGEDAAITEVATVATLRAIINHFVERDWRTFTEIHAALPTTVGELVSEDYQSFREKVLARAEHLYFTRR</sequence>